<dbReference type="GO" id="GO:0003917">
    <property type="term" value="F:DNA topoisomerase type I (single strand cut, ATP-independent) activity"/>
    <property type="evidence" value="ECO:0007669"/>
    <property type="project" value="UniProtKB-UniRule"/>
</dbReference>
<dbReference type="NCBIfam" id="TIGR01051">
    <property type="entry name" value="topA_bact"/>
    <property type="match status" value="1"/>
</dbReference>
<dbReference type="Gene3D" id="1.10.290.10">
    <property type="entry name" value="Topoisomerase I, domain 4"/>
    <property type="match status" value="1"/>
</dbReference>
<dbReference type="EMBL" id="PFSI01000055">
    <property type="protein sequence ID" value="PJC24229.1"/>
    <property type="molecule type" value="Genomic_DNA"/>
</dbReference>
<dbReference type="SMART" id="SM00437">
    <property type="entry name" value="TOP1Ac"/>
    <property type="match status" value="1"/>
</dbReference>
<dbReference type="InterPro" id="IPR013826">
    <property type="entry name" value="Topo_IA_cen_sub3"/>
</dbReference>
<evidence type="ECO:0000313" key="11">
    <source>
        <dbReference type="EMBL" id="PJC24229.1"/>
    </source>
</evidence>
<evidence type="ECO:0000259" key="10">
    <source>
        <dbReference type="PROSITE" id="PS52039"/>
    </source>
</evidence>
<evidence type="ECO:0000256" key="1">
    <source>
        <dbReference type="ARBA" id="ARBA00000213"/>
    </source>
</evidence>
<feature type="site" description="Interaction with DNA" evidence="8">
    <location>
        <position position="158"/>
    </location>
</feature>
<protein>
    <recommendedName>
        <fullName evidence="8">DNA topoisomerase 1</fullName>
        <ecNumber evidence="8">5.6.2.1</ecNumber>
    </recommendedName>
    <alternativeName>
        <fullName evidence="8">DNA topoisomerase I</fullName>
    </alternativeName>
</protein>
<dbReference type="GO" id="GO:0003677">
    <property type="term" value="F:DNA binding"/>
    <property type="evidence" value="ECO:0007669"/>
    <property type="project" value="UniProtKB-KW"/>
</dbReference>
<dbReference type="InterPro" id="IPR013497">
    <property type="entry name" value="Topo_IA_cen"/>
</dbReference>
<dbReference type="PANTHER" id="PTHR42785:SF1">
    <property type="entry name" value="DNA TOPOISOMERASE"/>
    <property type="match status" value="1"/>
</dbReference>
<dbReference type="PANTHER" id="PTHR42785">
    <property type="entry name" value="DNA TOPOISOMERASE, TYPE IA, CORE"/>
    <property type="match status" value="1"/>
</dbReference>
<dbReference type="PROSITE" id="PS50880">
    <property type="entry name" value="TOPRIM"/>
    <property type="match status" value="1"/>
</dbReference>
<organism evidence="11 12">
    <name type="scientific">Candidatus Uhrbacteria bacterium CG_4_9_14_0_2_um_filter_41_50</name>
    <dbReference type="NCBI Taxonomy" id="1975031"/>
    <lineage>
        <taxon>Bacteria</taxon>
        <taxon>Candidatus Uhriibacteriota</taxon>
    </lineage>
</organism>
<accession>A0A2M8ENB6</accession>
<dbReference type="InterPro" id="IPR013824">
    <property type="entry name" value="Topo_IA_cen_sub1"/>
</dbReference>
<dbReference type="SMART" id="SM00493">
    <property type="entry name" value="TOPRIM"/>
    <property type="match status" value="1"/>
</dbReference>
<evidence type="ECO:0000256" key="4">
    <source>
        <dbReference type="ARBA" id="ARBA00022842"/>
    </source>
</evidence>
<dbReference type="PRINTS" id="PR00417">
    <property type="entry name" value="PRTPISMRASEI"/>
</dbReference>
<feature type="active site" description="O-(5'-phospho-DNA)-tyrosine intermediate" evidence="8">
    <location>
        <position position="307"/>
    </location>
</feature>
<reference evidence="12" key="1">
    <citation type="submission" date="2017-09" db="EMBL/GenBank/DDBJ databases">
        <title>Depth-based differentiation of microbial function through sediment-hosted aquifers and enrichment of novel symbionts in the deep terrestrial subsurface.</title>
        <authorList>
            <person name="Probst A.J."/>
            <person name="Ladd B."/>
            <person name="Jarett J.K."/>
            <person name="Geller-Mcgrath D.E."/>
            <person name="Sieber C.M.K."/>
            <person name="Emerson J.B."/>
            <person name="Anantharaman K."/>
            <person name="Thomas B.C."/>
            <person name="Malmstrom R."/>
            <person name="Stieglmeier M."/>
            <person name="Klingl A."/>
            <person name="Woyke T."/>
            <person name="Ryan C.M."/>
            <person name="Banfield J.F."/>
        </authorList>
    </citation>
    <scope>NUCLEOTIDE SEQUENCE [LARGE SCALE GENOMIC DNA]</scope>
</reference>
<feature type="site" description="Interaction with DNA" evidence="8">
    <location>
        <position position="163"/>
    </location>
</feature>
<dbReference type="InterPro" id="IPR023406">
    <property type="entry name" value="Topo_IA_AS"/>
</dbReference>
<dbReference type="Pfam" id="PF13368">
    <property type="entry name" value="Toprim_C_rpt"/>
    <property type="match status" value="3"/>
</dbReference>
<dbReference type="InterPro" id="IPR013825">
    <property type="entry name" value="Topo_IA_cen_sub2"/>
</dbReference>
<sequence>MVDLTLSPIFLHYARRMSKLLIVESPTKAKTIKKFLGAGYEVLSSFGHIRDLPKKEIGVDVKNHFEPTYVVPDDKKSKVVDLKRAAKNADEIYLATDEDREGEAIAWHIAEVLKIDPTKAKRIAFHEITKHAIEEALSKPHTLEMDLVDAQQTRRILDRLVGYELSPFLWKKVQRGLSAGRVQSVAMRLIVERERERNAFKTDEYWTIDGVFTHDGLDFEGKLSAIADKKVKKLDIGNEEQATKIVTDLKDKPFTVASIEKKHATKAPPTPLTTSSLQQEANNKLGFSAKQTMTLAQKLYETGKITYMRTDSMNLADKFLGEAQTYIQQTFGPNYAKGAVAYKTNKKGAQEAHEAIRPTNPADAPETIKITDAGMKKLYTLIWSRTIATQMPAAKIERTGIDLVANPGETKSGSARYTFRANGSTIVFDGFMRVYHSATETILPELKEKDSVTAKSIEPKQHFTEPAARYSDATLVKALEEFGIGRPSTYAPTINTIITRGYVERDDNKKLAPTDTALVVNDLLVEHFPDIVNYEFTATMENTLDEIAEGKIEWVPMLEAFYGPFHNNLEEKNEEVTHEDAIKQRELGTDPETGLTVYVRTGRFGPYAQLGEQSEDKEIKPKRGSLTDEMRLETVKLEDVLPLFQLPRDVGALEDGTSITAQNGPYGPYLKAGKTNASLPEEYNVLTVNETESRQIFKEDKARKEEMKKPLADLGVDPESKQSILVKTGRFGPYVTDGKTNASISKKIDPATVTLEMALEMLAKKRAKGPSTRGRGARKKAA</sequence>
<feature type="domain" description="Toprim" evidence="9">
    <location>
        <begin position="18"/>
        <end position="128"/>
    </location>
</feature>
<dbReference type="InterPro" id="IPR034149">
    <property type="entry name" value="TOPRIM_TopoI"/>
</dbReference>
<dbReference type="GO" id="GO:0046872">
    <property type="term" value="F:metal ion binding"/>
    <property type="evidence" value="ECO:0007669"/>
    <property type="project" value="UniProtKB-KW"/>
</dbReference>
<proteinExistence type="inferred from homology"/>
<feature type="site" description="Interaction with DNA" evidence="8">
    <location>
        <position position="155"/>
    </location>
</feature>
<dbReference type="HAMAP" id="MF_00952">
    <property type="entry name" value="Topoisom_1_prok"/>
    <property type="match status" value="1"/>
</dbReference>
<gene>
    <name evidence="8" type="primary">topA</name>
    <name evidence="11" type="ORF">CO057_03840</name>
</gene>
<dbReference type="Pfam" id="PF01751">
    <property type="entry name" value="Toprim"/>
    <property type="match status" value="1"/>
</dbReference>
<dbReference type="Pfam" id="PF01131">
    <property type="entry name" value="Topoisom_bac"/>
    <property type="match status" value="1"/>
</dbReference>
<dbReference type="InterPro" id="IPR025589">
    <property type="entry name" value="Toprim_C_rpt"/>
</dbReference>
<comment type="catalytic activity">
    <reaction evidence="1 8">
        <text>ATP-independent breakage of single-stranded DNA, followed by passage and rejoining.</text>
        <dbReference type="EC" id="5.6.2.1"/>
    </reaction>
</comment>
<dbReference type="InterPro" id="IPR028612">
    <property type="entry name" value="Topoisom_1_IA"/>
</dbReference>
<evidence type="ECO:0000256" key="5">
    <source>
        <dbReference type="ARBA" id="ARBA00023029"/>
    </source>
</evidence>
<feature type="domain" description="Topo IA-type catalytic" evidence="10">
    <location>
        <begin position="144"/>
        <end position="569"/>
    </location>
</feature>
<evidence type="ECO:0000256" key="2">
    <source>
        <dbReference type="ARBA" id="ARBA00009446"/>
    </source>
</evidence>
<feature type="region of interest" description="Interaction with DNA" evidence="8">
    <location>
        <begin position="178"/>
        <end position="183"/>
    </location>
</feature>
<dbReference type="SUPFAM" id="SSF56712">
    <property type="entry name" value="Prokaryotic type I DNA topoisomerase"/>
    <property type="match status" value="1"/>
</dbReference>
<dbReference type="Gene3D" id="2.70.20.10">
    <property type="entry name" value="Topoisomerase I, domain 3"/>
    <property type="match status" value="1"/>
</dbReference>
<dbReference type="PROSITE" id="PS52039">
    <property type="entry name" value="TOPO_IA_2"/>
    <property type="match status" value="1"/>
</dbReference>
<dbReference type="InterPro" id="IPR023405">
    <property type="entry name" value="Topo_IA_core_domain"/>
</dbReference>
<keyword evidence="6 8" id="KW-0238">DNA-binding</keyword>
<dbReference type="InterPro" id="IPR003602">
    <property type="entry name" value="Topo_IA_DNA-bd_dom"/>
</dbReference>
<dbReference type="AlphaFoldDB" id="A0A2M8ENB6"/>
<keyword evidence="5 8" id="KW-0799">Topoisomerase</keyword>
<dbReference type="Gene3D" id="1.10.460.10">
    <property type="entry name" value="Topoisomerase I, domain 2"/>
    <property type="match status" value="1"/>
</dbReference>
<dbReference type="PROSITE" id="PS00396">
    <property type="entry name" value="TOPO_IA_1"/>
    <property type="match status" value="1"/>
</dbReference>
<keyword evidence="7 8" id="KW-0413">Isomerase</keyword>
<dbReference type="Proteomes" id="UP000230251">
    <property type="component" value="Unassembled WGS sequence"/>
</dbReference>
<dbReference type="InterPro" id="IPR000380">
    <property type="entry name" value="Topo_IA"/>
</dbReference>
<comment type="subunit">
    <text evidence="8">Monomer.</text>
</comment>
<dbReference type="InterPro" id="IPR003601">
    <property type="entry name" value="Topo_IA_2"/>
</dbReference>
<feature type="site" description="Interaction with DNA" evidence="8">
    <location>
        <position position="48"/>
    </location>
</feature>
<comment type="caution">
    <text evidence="11">The sequence shown here is derived from an EMBL/GenBank/DDBJ whole genome shotgun (WGS) entry which is preliminary data.</text>
</comment>
<dbReference type="CDD" id="cd03363">
    <property type="entry name" value="TOPRIM_TopoIA_TopoI"/>
    <property type="match status" value="1"/>
</dbReference>
<feature type="site" description="Interaction with DNA" evidence="8">
    <location>
        <position position="500"/>
    </location>
</feature>
<dbReference type="CDD" id="cd00186">
    <property type="entry name" value="TOP1Ac"/>
    <property type="match status" value="1"/>
</dbReference>
<comment type="function">
    <text evidence="8">Releases the supercoiling and torsional tension of DNA, which is introduced during the DNA replication and transcription, by transiently cleaving and rejoining one strand of the DNA duplex. Introduces a single-strand break via transesterification at a target site in duplex DNA. The scissile phosphodiester is attacked by the catalytic tyrosine of the enzyme, resulting in the formation of a DNA-(5'-phosphotyrosyl)-enzyme intermediate and the expulsion of a 3'-OH DNA strand. The free DNA strand then undergoes passage around the unbroken strand, thus removing DNA supercoils. Finally, in the religation step, the DNA 3'-OH attacks the covalent intermediate to expel the active-site tyrosine and restore the DNA phosphodiester backbone.</text>
</comment>
<dbReference type="InterPro" id="IPR006171">
    <property type="entry name" value="TOPRIM_dom"/>
</dbReference>
<dbReference type="Gene3D" id="3.40.50.140">
    <property type="match status" value="1"/>
</dbReference>
<evidence type="ECO:0000256" key="6">
    <source>
        <dbReference type="ARBA" id="ARBA00023125"/>
    </source>
</evidence>
<evidence type="ECO:0000256" key="3">
    <source>
        <dbReference type="ARBA" id="ARBA00022723"/>
    </source>
</evidence>
<evidence type="ECO:0000313" key="12">
    <source>
        <dbReference type="Proteomes" id="UP000230251"/>
    </source>
</evidence>
<evidence type="ECO:0000256" key="8">
    <source>
        <dbReference type="HAMAP-Rule" id="MF_00952"/>
    </source>
</evidence>
<name>A0A2M8ENB6_9BACT</name>
<dbReference type="InterPro" id="IPR005733">
    <property type="entry name" value="TopoI_bac-type"/>
</dbReference>
<dbReference type="GO" id="GO:0006265">
    <property type="term" value="P:DNA topological change"/>
    <property type="evidence" value="ECO:0007669"/>
    <property type="project" value="UniProtKB-UniRule"/>
</dbReference>
<comment type="similarity">
    <text evidence="2 8">Belongs to the type IA topoisomerase family.</text>
</comment>
<feature type="site" description="Interaction with DNA" evidence="8">
    <location>
        <position position="154"/>
    </location>
</feature>
<keyword evidence="4" id="KW-0460">Magnesium</keyword>
<keyword evidence="3" id="KW-0479">Metal-binding</keyword>
<feature type="site" description="Interaction with DNA" evidence="8">
    <location>
        <position position="309"/>
    </location>
</feature>
<dbReference type="SMART" id="SM00436">
    <property type="entry name" value="TOP1Bc"/>
    <property type="match status" value="1"/>
</dbReference>
<evidence type="ECO:0000256" key="7">
    <source>
        <dbReference type="ARBA" id="ARBA00023235"/>
    </source>
</evidence>
<feature type="site" description="Interaction with DNA" evidence="8">
    <location>
        <position position="170"/>
    </location>
</feature>
<evidence type="ECO:0000259" key="9">
    <source>
        <dbReference type="PROSITE" id="PS50880"/>
    </source>
</evidence>
<dbReference type="EC" id="5.6.2.1" evidence="8"/>